<dbReference type="PANTHER" id="PTHR10357">
    <property type="entry name" value="ALPHA-AMYLASE FAMILY MEMBER"/>
    <property type="match status" value="1"/>
</dbReference>
<dbReference type="PANTHER" id="PTHR10357:SF219">
    <property type="entry name" value="MALTOSE ALPHA-D-GLUCOSYLTRANSFERASE"/>
    <property type="match status" value="1"/>
</dbReference>
<evidence type="ECO:0000313" key="3">
    <source>
        <dbReference type="Proteomes" id="UP000309128"/>
    </source>
</evidence>
<dbReference type="CDD" id="cd11334">
    <property type="entry name" value="AmyAc_TreS"/>
    <property type="match status" value="1"/>
</dbReference>
<dbReference type="InterPro" id="IPR045857">
    <property type="entry name" value="O16G_dom_2"/>
</dbReference>
<dbReference type="SMART" id="SM00642">
    <property type="entry name" value="Aamy"/>
    <property type="match status" value="1"/>
</dbReference>
<proteinExistence type="predicted"/>
<comment type="caution">
    <text evidence="2">The sequence shown here is derived from an EMBL/GenBank/DDBJ whole genome shotgun (WGS) entry which is preliminary data.</text>
</comment>
<dbReference type="AlphaFoldDB" id="A0A5S4EZS7"/>
<evidence type="ECO:0000259" key="1">
    <source>
        <dbReference type="SMART" id="SM00642"/>
    </source>
</evidence>
<dbReference type="SUPFAM" id="SSF51445">
    <property type="entry name" value="(Trans)glycosidases"/>
    <property type="match status" value="1"/>
</dbReference>
<dbReference type="Gene3D" id="3.20.20.80">
    <property type="entry name" value="Glycosidases"/>
    <property type="match status" value="1"/>
</dbReference>
<dbReference type="Gene3D" id="3.90.400.10">
    <property type="entry name" value="Oligo-1,6-glucosidase, Domain 2"/>
    <property type="match status" value="1"/>
</dbReference>
<evidence type="ECO:0000313" key="2">
    <source>
        <dbReference type="EMBL" id="TMR09222.1"/>
    </source>
</evidence>
<dbReference type="GO" id="GO:0005975">
    <property type="term" value="P:carbohydrate metabolic process"/>
    <property type="evidence" value="ECO:0007669"/>
    <property type="project" value="InterPro"/>
</dbReference>
<keyword evidence="3" id="KW-1185">Reference proteome</keyword>
<gene>
    <name evidence="2" type="ORF">ETD86_44540</name>
</gene>
<dbReference type="OrthoDB" id="3203135at2"/>
<name>A0A5S4EZS7_9ACTN</name>
<dbReference type="InterPro" id="IPR006047">
    <property type="entry name" value="GH13_cat_dom"/>
</dbReference>
<dbReference type="EMBL" id="VCKY01000245">
    <property type="protein sequence ID" value="TMR09222.1"/>
    <property type="molecule type" value="Genomic_DNA"/>
</dbReference>
<organism evidence="2 3">
    <name type="scientific">Nonomuraea turkmeniaca</name>
    <dbReference type="NCBI Taxonomy" id="103838"/>
    <lineage>
        <taxon>Bacteria</taxon>
        <taxon>Bacillati</taxon>
        <taxon>Actinomycetota</taxon>
        <taxon>Actinomycetes</taxon>
        <taxon>Streptosporangiales</taxon>
        <taxon>Streptosporangiaceae</taxon>
        <taxon>Nonomuraea</taxon>
    </lineage>
</organism>
<accession>A0A5S4EZS7</accession>
<dbReference type="InterPro" id="IPR017853">
    <property type="entry name" value="GH"/>
</dbReference>
<dbReference type="Pfam" id="PF00128">
    <property type="entry name" value="Alpha-amylase"/>
    <property type="match status" value="2"/>
</dbReference>
<dbReference type="RefSeq" id="WP_138672667.1">
    <property type="nucleotide sequence ID" value="NZ_VCKY01000245.1"/>
</dbReference>
<feature type="domain" description="Glycosyl hydrolase family 13 catalytic" evidence="1">
    <location>
        <begin position="13"/>
        <end position="421"/>
    </location>
</feature>
<dbReference type="Proteomes" id="UP000309128">
    <property type="component" value="Unassembled WGS sequence"/>
</dbReference>
<sequence>MPNRWYRNAVIYSLDVGTFQDSNADGFGDLPGLISRLDYLSRLGVTAVWLNPIHPSPRHDGGYDVADHYNIDPRFGNLGDFAELLNQADERGLRILLDLAVNHTSDQHPWFQAARADPASPFRDWYVWSEREPAERWDGGVFPDVEPESWSYDERAQAWYRHRFYRFEPDLNTSHPQVRAEIRKIAAFWLRLGVSGFRIDAAPFLIENRNPGQTYRRPDYQFLRELRDTLSWRKGDAVLLAEANVEDGDLLEYFGQADGSASRLLMLFAFRLNQAIMLALARQNAAPIRHILRALPDLPAHAQWATFLRNHDEVDLGRLSPEERQDVFTAFGPDPDMQAYQRGIRRRLAPMLGGDQRRLRMAYSLLFTLPGTPVIRYGDEIGMGEDLALPERAAIRTPMQWSSMPTAGFSDSDQPSVPPIRTGPYSLDRVNVTDQRRDPDSLLMWHERMLHTLRECEEIGTGEHETIGTGPPAVLVHRVTAPSGAMLFLHNLAPQPCRIAARVPPDPDEQPLNIAADTDYGTAIDLEALDLEGYGYRWIRLRRTP</sequence>
<protein>
    <submittedName>
        <fullName evidence="2">Trehalose synthase</fullName>
    </submittedName>
</protein>
<reference evidence="2 3" key="1">
    <citation type="submission" date="2019-05" db="EMBL/GenBank/DDBJ databases">
        <title>Draft genome sequence of Nonomuraea turkmeniaca DSM 43926.</title>
        <authorList>
            <person name="Saricaoglu S."/>
            <person name="Isik K."/>
        </authorList>
    </citation>
    <scope>NUCLEOTIDE SEQUENCE [LARGE SCALE GENOMIC DNA]</scope>
    <source>
        <strain evidence="2 3">DSM 43926</strain>
    </source>
</reference>